<sequence length="100" mass="10873">MILSGLVSGLNNALFTTHAMESSPYARSVTSVVYNFVRWFGAGLAPILSGIFGEMLFPQASFGISGILVFVGFLLMLVPIKQTFIKKSITAAYRNGVKFF</sequence>
<keyword evidence="1" id="KW-0812">Transmembrane</keyword>
<proteinExistence type="predicted"/>
<dbReference type="Proteomes" id="UP000067625">
    <property type="component" value="Chromosome"/>
</dbReference>
<dbReference type="AlphaFoldDB" id="A0A0M4FMD4"/>
<dbReference type="PANTHER" id="PTHR43683">
    <property type="entry name" value="MULTIDRUG EFFLUX PROTEIN YFMO"/>
    <property type="match status" value="1"/>
</dbReference>
<reference evidence="3" key="1">
    <citation type="submission" date="2015-08" db="EMBL/GenBank/DDBJ databases">
        <title>Genome sequencing project for genomic taxonomy and phylogenomics of Bacillus-like bacteria.</title>
        <authorList>
            <person name="Liu B."/>
            <person name="Wang J."/>
            <person name="Zhu Y."/>
            <person name="Liu G."/>
            <person name="Chen Q."/>
            <person name="Chen Z."/>
            <person name="Lan J."/>
            <person name="Che J."/>
            <person name="Ge C."/>
            <person name="Shi H."/>
            <person name="Pan Z."/>
            <person name="Liu X."/>
        </authorList>
    </citation>
    <scope>NUCLEOTIDE SEQUENCE [LARGE SCALE GENOMIC DNA]</scope>
    <source>
        <strain evidence="3">FJAT-4402</strain>
    </source>
</reference>
<gene>
    <name evidence="2" type="ORF">AM592_19425</name>
</gene>
<dbReference type="Gene3D" id="1.20.1250.20">
    <property type="entry name" value="MFS general substrate transporter like domains"/>
    <property type="match status" value="1"/>
</dbReference>
<dbReference type="SUPFAM" id="SSF103473">
    <property type="entry name" value="MFS general substrate transporter"/>
    <property type="match status" value="1"/>
</dbReference>
<evidence type="ECO:0000256" key="1">
    <source>
        <dbReference type="SAM" id="Phobius"/>
    </source>
</evidence>
<evidence type="ECO:0000313" key="2">
    <source>
        <dbReference type="EMBL" id="ALC83467.1"/>
    </source>
</evidence>
<keyword evidence="1" id="KW-0472">Membrane</keyword>
<reference evidence="2 3" key="2">
    <citation type="journal article" date="2016" name="Int. J. Syst. Evol. Microbiol.">
        <title>Bacillus gobiensis sp. nov., isolated from a soil sample.</title>
        <authorList>
            <person name="Liu B."/>
            <person name="Liu G.H."/>
            <person name="Cetin S."/>
            <person name="Schumann P."/>
            <person name="Pan Z.Z."/>
            <person name="Chen Q.Q."/>
        </authorList>
    </citation>
    <scope>NUCLEOTIDE SEQUENCE [LARGE SCALE GENOMIC DNA]</scope>
    <source>
        <strain evidence="2 3">FJAT-4402</strain>
    </source>
</reference>
<dbReference type="InterPro" id="IPR036259">
    <property type="entry name" value="MFS_trans_sf"/>
</dbReference>
<accession>A0A0M4FMD4</accession>
<dbReference type="STRING" id="1441095.AM592_19425"/>
<evidence type="ECO:0008006" key="4">
    <source>
        <dbReference type="Google" id="ProtNLM"/>
    </source>
</evidence>
<keyword evidence="1" id="KW-1133">Transmembrane helix</keyword>
<dbReference type="EMBL" id="CP012600">
    <property type="protein sequence ID" value="ALC83467.1"/>
    <property type="molecule type" value="Genomic_DNA"/>
</dbReference>
<name>A0A0M4FMD4_9BACI</name>
<dbReference type="InterPro" id="IPR053200">
    <property type="entry name" value="YfmO-like"/>
</dbReference>
<dbReference type="PATRIC" id="fig|1441095.3.peg.4293"/>
<feature type="transmembrane region" description="Helical" evidence="1">
    <location>
        <begin position="59"/>
        <end position="78"/>
    </location>
</feature>
<evidence type="ECO:0000313" key="3">
    <source>
        <dbReference type="Proteomes" id="UP000067625"/>
    </source>
</evidence>
<dbReference type="PANTHER" id="PTHR43683:SF1">
    <property type="entry name" value="MULTIDRUG EFFLUX PROTEIN YFMO"/>
    <property type="match status" value="1"/>
</dbReference>
<organism evidence="2 3">
    <name type="scientific">Bacillus gobiensis</name>
    <dbReference type="NCBI Taxonomy" id="1441095"/>
    <lineage>
        <taxon>Bacteria</taxon>
        <taxon>Bacillati</taxon>
        <taxon>Bacillota</taxon>
        <taxon>Bacilli</taxon>
        <taxon>Bacillales</taxon>
        <taxon>Bacillaceae</taxon>
        <taxon>Bacillus</taxon>
    </lineage>
</organism>
<protein>
    <recommendedName>
        <fullName evidence="4">Major facilitator superfamily (MFS) profile domain-containing protein</fullName>
    </recommendedName>
</protein>
<keyword evidence="3" id="KW-1185">Reference proteome</keyword>